<protein>
    <submittedName>
        <fullName evidence="2">Uncharacterized protein</fullName>
    </submittedName>
</protein>
<evidence type="ECO:0000313" key="3">
    <source>
        <dbReference type="Proteomes" id="UP000266841"/>
    </source>
</evidence>
<evidence type="ECO:0000313" key="2">
    <source>
        <dbReference type="EMBL" id="EJK53789.1"/>
    </source>
</evidence>
<feature type="compositionally biased region" description="Polar residues" evidence="1">
    <location>
        <begin position="25"/>
        <end position="50"/>
    </location>
</feature>
<proteinExistence type="predicted"/>
<feature type="compositionally biased region" description="Low complexity" evidence="1">
    <location>
        <begin position="85"/>
        <end position="96"/>
    </location>
</feature>
<dbReference type="Proteomes" id="UP000266841">
    <property type="component" value="Unassembled WGS sequence"/>
</dbReference>
<feature type="non-terminal residue" evidence="2">
    <location>
        <position position="1"/>
    </location>
</feature>
<feature type="compositionally biased region" description="Low complexity" evidence="1">
    <location>
        <begin position="14"/>
        <end position="23"/>
    </location>
</feature>
<gene>
    <name evidence="2" type="ORF">THAOC_26698</name>
</gene>
<feature type="compositionally biased region" description="Polar residues" evidence="1">
    <location>
        <begin position="203"/>
        <end position="214"/>
    </location>
</feature>
<organism evidence="2 3">
    <name type="scientific">Thalassiosira oceanica</name>
    <name type="common">Marine diatom</name>
    <dbReference type="NCBI Taxonomy" id="159749"/>
    <lineage>
        <taxon>Eukaryota</taxon>
        <taxon>Sar</taxon>
        <taxon>Stramenopiles</taxon>
        <taxon>Ochrophyta</taxon>
        <taxon>Bacillariophyta</taxon>
        <taxon>Coscinodiscophyceae</taxon>
        <taxon>Thalassiosirophycidae</taxon>
        <taxon>Thalassiosirales</taxon>
        <taxon>Thalassiosiraceae</taxon>
        <taxon>Thalassiosira</taxon>
    </lineage>
</organism>
<keyword evidence="3" id="KW-1185">Reference proteome</keyword>
<feature type="region of interest" description="Disordered" evidence="1">
    <location>
        <begin position="1"/>
        <end position="50"/>
    </location>
</feature>
<reference evidence="2 3" key="1">
    <citation type="journal article" date="2012" name="Genome Biol.">
        <title>Genome and low-iron response of an oceanic diatom adapted to chronic iron limitation.</title>
        <authorList>
            <person name="Lommer M."/>
            <person name="Specht M."/>
            <person name="Roy A.S."/>
            <person name="Kraemer L."/>
            <person name="Andreson R."/>
            <person name="Gutowska M.A."/>
            <person name="Wolf J."/>
            <person name="Bergner S.V."/>
            <person name="Schilhabel M.B."/>
            <person name="Klostermeier U.C."/>
            <person name="Beiko R.G."/>
            <person name="Rosenstiel P."/>
            <person name="Hippler M."/>
            <person name="Laroche J."/>
        </authorList>
    </citation>
    <scope>NUCLEOTIDE SEQUENCE [LARGE SCALE GENOMIC DNA]</scope>
    <source>
        <strain evidence="2 3">CCMP1005</strain>
    </source>
</reference>
<feature type="compositionally biased region" description="Gly residues" evidence="1">
    <location>
        <begin position="75"/>
        <end position="84"/>
    </location>
</feature>
<sequence length="351" mass="35341">PPAPAGGGGGGAAGRPRAASAPRNLSVSTLPGPSSGTLSTNRPATSPMCSNSGLTGGVDASVLAGLAKDTCFAASGGGGGGGEARGVQRGGTRATGGRDAATAVMFLPSLPSLLLPLPPALDSPPHGAETDSSGHRRGLFPPRGPPTFPSPAGSTQPGLADCRNTPEGTGSFRPPSKEGGPLEIHANALGGPSPTIDALGSCGNPTLSNTSTSRDLSRGVTLSLEKDRAFCSSKGPWSSIASRSPRYCSTAGYCTGFVLAVAGGMHMQGRGPLCYPSSSAFKQGQTKVKRTFCVLLRHTFAPFFGARGAETVQQDPMEFDVYAHRPPVNPPGPEEAVAYLGDFFSPGVIAV</sequence>
<feature type="compositionally biased region" description="Gly residues" evidence="1">
    <location>
        <begin position="1"/>
        <end position="13"/>
    </location>
</feature>
<comment type="caution">
    <text evidence="2">The sequence shown here is derived from an EMBL/GenBank/DDBJ whole genome shotgun (WGS) entry which is preliminary data.</text>
</comment>
<accession>K0RNH1</accession>
<name>K0RNH1_THAOC</name>
<feature type="region of interest" description="Disordered" evidence="1">
    <location>
        <begin position="75"/>
        <end position="96"/>
    </location>
</feature>
<evidence type="ECO:0000256" key="1">
    <source>
        <dbReference type="SAM" id="MobiDB-lite"/>
    </source>
</evidence>
<dbReference type="AlphaFoldDB" id="K0RNH1"/>
<feature type="region of interest" description="Disordered" evidence="1">
    <location>
        <begin position="118"/>
        <end position="218"/>
    </location>
</feature>
<dbReference type="EMBL" id="AGNL01037006">
    <property type="protein sequence ID" value="EJK53789.1"/>
    <property type="molecule type" value="Genomic_DNA"/>
</dbReference>